<dbReference type="InterPro" id="IPR027417">
    <property type="entry name" value="P-loop_NTPase"/>
</dbReference>
<evidence type="ECO:0000259" key="2">
    <source>
        <dbReference type="Pfam" id="PF24883"/>
    </source>
</evidence>
<protein>
    <recommendedName>
        <fullName evidence="2">Nephrocystin 3-like N-terminal domain-containing protein</fullName>
    </recommendedName>
</protein>
<dbReference type="PANTHER" id="PTHR10039">
    <property type="entry name" value="AMELOGENIN"/>
    <property type="match status" value="1"/>
</dbReference>
<dbReference type="AlphaFoldDB" id="A0A2G8S6X3"/>
<evidence type="ECO:0000256" key="1">
    <source>
        <dbReference type="ARBA" id="ARBA00022737"/>
    </source>
</evidence>
<dbReference type="Proteomes" id="UP000230002">
    <property type="component" value="Unassembled WGS sequence"/>
</dbReference>
<evidence type="ECO:0000313" key="4">
    <source>
        <dbReference type="Proteomes" id="UP000230002"/>
    </source>
</evidence>
<organism evidence="3 4">
    <name type="scientific">Ganoderma sinense ZZ0214-1</name>
    <dbReference type="NCBI Taxonomy" id="1077348"/>
    <lineage>
        <taxon>Eukaryota</taxon>
        <taxon>Fungi</taxon>
        <taxon>Dikarya</taxon>
        <taxon>Basidiomycota</taxon>
        <taxon>Agaricomycotina</taxon>
        <taxon>Agaricomycetes</taxon>
        <taxon>Polyporales</taxon>
        <taxon>Polyporaceae</taxon>
        <taxon>Ganoderma</taxon>
    </lineage>
</organism>
<reference evidence="3 4" key="1">
    <citation type="journal article" date="2015" name="Sci. Rep.">
        <title>Chromosome-level genome map provides insights into diverse defense mechanisms in the medicinal fungus Ganoderma sinense.</title>
        <authorList>
            <person name="Zhu Y."/>
            <person name="Xu J."/>
            <person name="Sun C."/>
            <person name="Zhou S."/>
            <person name="Xu H."/>
            <person name="Nelson D.R."/>
            <person name="Qian J."/>
            <person name="Song J."/>
            <person name="Luo H."/>
            <person name="Xiang L."/>
            <person name="Li Y."/>
            <person name="Xu Z."/>
            <person name="Ji A."/>
            <person name="Wang L."/>
            <person name="Lu S."/>
            <person name="Hayward A."/>
            <person name="Sun W."/>
            <person name="Li X."/>
            <person name="Schwartz D.C."/>
            <person name="Wang Y."/>
            <person name="Chen S."/>
        </authorList>
    </citation>
    <scope>NUCLEOTIDE SEQUENCE [LARGE SCALE GENOMIC DNA]</scope>
    <source>
        <strain evidence="3 4">ZZ0214-1</strain>
    </source>
</reference>
<dbReference type="STRING" id="1077348.A0A2G8S6X3"/>
<dbReference type="SUPFAM" id="SSF52540">
    <property type="entry name" value="P-loop containing nucleoside triphosphate hydrolases"/>
    <property type="match status" value="1"/>
</dbReference>
<keyword evidence="1" id="KW-0677">Repeat</keyword>
<dbReference type="Pfam" id="PF24883">
    <property type="entry name" value="NPHP3_N"/>
    <property type="match status" value="1"/>
</dbReference>
<gene>
    <name evidence="3" type="ORF">GSI_08419</name>
</gene>
<keyword evidence="4" id="KW-1185">Reference proteome</keyword>
<dbReference type="InterPro" id="IPR056884">
    <property type="entry name" value="NPHP3-like_N"/>
</dbReference>
<accession>A0A2G8S6X3</accession>
<sequence>MSSHKKRRGTIDDILRWTRTGLSWGQKVATVVPIPAYGPISQVLIQLIDQIAAARTNKQAAEDVLQHIQVLATIVGSSKEELENRITPLSSADKQTVKSGFLESSLSQDPFDQFYRDLKRLAALSEGLKHPRYLPRWFFNSKDAEIIQEIEIGVSKAQTYFQTRCQVVVQGYLETIDNRLGRLHSAVDRVIVSVDDAAVARKAEDDNKVLETLPHADAGYRASTNELKSGFLEGTRSGLFAELEKWVGGELPNKSICVLSGGAGTGKSTVASELAKRLDTRYGKLGASFFFARGVTDLDTTRVFFPTIAYQLAHSQWTKGTLRQPIIDAARVHLAQGRTQAMEYEAPALLHGPLEFADKKTPIFVVVDALDECTQEAFKLVPEMLRLLMASTDHGPLRIFLTFRPDQLVEYNLQSSQWSNIIHTISIDTFSDDSSRDVAVFIKVRLNKIAHGPDLLRRRPEVADSLAARAQGLFIYARTAMDFLETYPGTLDEGVDVLLSGEEGVALGALDQLYLTVLANAFPPEHLQVLALRARVQSVLACIALLRHPMTPRVLESLTSLTRHPITCGDTDEVLDRLRSVVVFKRDAPDEVFRPMHATFPQFLVDDARCTNDLYLVQPRRQHARLAEACLRALLSLERNMCKLDDAALVASVGDVADLQDRLAEHVPQHVQYACVHWAAHLREACRPGEHPAGKGCFCGNLVELLRSVVSPEKMLRWMETLAFMGRVDGALDALAEARNWLPADARFNALRASTDQGRQILFNHTNDIRDCPHSVYYASVQPAGSSRSSQPLVPLDDYTDMRGNRIVFNHH</sequence>
<evidence type="ECO:0000313" key="3">
    <source>
        <dbReference type="EMBL" id="PIL29477.1"/>
    </source>
</evidence>
<dbReference type="EMBL" id="AYKW01000022">
    <property type="protein sequence ID" value="PIL29477.1"/>
    <property type="molecule type" value="Genomic_DNA"/>
</dbReference>
<dbReference type="Gene3D" id="3.40.50.300">
    <property type="entry name" value="P-loop containing nucleotide triphosphate hydrolases"/>
    <property type="match status" value="1"/>
</dbReference>
<feature type="domain" description="Nephrocystin 3-like N-terminal" evidence="2">
    <location>
        <begin position="243"/>
        <end position="403"/>
    </location>
</feature>
<dbReference type="OrthoDB" id="3228837at2759"/>
<proteinExistence type="predicted"/>
<name>A0A2G8S6X3_9APHY</name>
<comment type="caution">
    <text evidence="3">The sequence shown here is derived from an EMBL/GenBank/DDBJ whole genome shotgun (WGS) entry which is preliminary data.</text>
</comment>
<dbReference type="PANTHER" id="PTHR10039:SF17">
    <property type="entry name" value="FUNGAL STAND N-TERMINAL GOODBYE DOMAIN-CONTAINING PROTEIN-RELATED"/>
    <property type="match status" value="1"/>
</dbReference>